<dbReference type="EMBL" id="CP034412">
    <property type="protein sequence ID" value="QCY46263.1"/>
    <property type="molecule type" value="Genomic_DNA"/>
</dbReference>
<dbReference type="PANTHER" id="PTHR28208">
    <property type="entry name" value="PHOSPHATIDATE PHOSPHATASE APP1"/>
    <property type="match status" value="1"/>
</dbReference>
<accession>A0A5B7WTB4</accession>
<dbReference type="AlphaFoldDB" id="A0A5B7WTB4"/>
<name>A0A5B7WTB4_9MICC</name>
<organism evidence="3 4">
    <name type="scientific">Glutamicibacter creatinolyticus</name>
    <dbReference type="NCBI Taxonomy" id="162496"/>
    <lineage>
        <taxon>Bacteria</taxon>
        <taxon>Bacillati</taxon>
        <taxon>Actinomycetota</taxon>
        <taxon>Actinomycetes</taxon>
        <taxon>Micrococcales</taxon>
        <taxon>Micrococcaceae</taxon>
        <taxon>Glutamicibacter</taxon>
    </lineage>
</organism>
<proteinExistence type="predicted"/>
<gene>
    <name evidence="3" type="ORF">GcLGCM259_0498</name>
</gene>
<reference evidence="3 4" key="1">
    <citation type="submission" date="2018-12" db="EMBL/GenBank/DDBJ databases">
        <title>Complete Genome Sequence of Glutamicibacter creatinolyticus strain LGCM259,isolated from an abscess of a 12-year-old mare in Italy.</title>
        <authorList>
            <person name="Santos R.G."/>
            <person name="Silva A.L."/>
            <person name="Seyffert N."/>
            <person name="Castro T.L.P."/>
            <person name="Attili A.R."/>
            <person name="Rifici C."/>
            <person name="Mazzullo G."/>
            <person name="Brenig B."/>
            <person name="Venanzi F."/>
            <person name="Azevedo V."/>
        </authorList>
    </citation>
    <scope>NUCLEOTIDE SEQUENCE [LARGE SCALE GENOMIC DNA]</scope>
    <source>
        <strain evidence="3 4">LGCM 259</strain>
    </source>
</reference>
<keyword evidence="4" id="KW-1185">Reference proteome</keyword>
<dbReference type="GO" id="GO:0008195">
    <property type="term" value="F:phosphatidate phosphatase activity"/>
    <property type="evidence" value="ECO:0007669"/>
    <property type="project" value="InterPro"/>
</dbReference>
<dbReference type="PANTHER" id="PTHR28208:SF3">
    <property type="entry name" value="PHOSPHATIDATE PHOSPHATASE APP1"/>
    <property type="match status" value="1"/>
</dbReference>
<evidence type="ECO:0000256" key="1">
    <source>
        <dbReference type="SAM" id="MobiDB-lite"/>
    </source>
</evidence>
<protein>
    <submittedName>
        <fullName evidence="3">ACP synthase</fullName>
    </submittedName>
</protein>
<dbReference type="Proteomes" id="UP000307000">
    <property type="component" value="Chromosome"/>
</dbReference>
<dbReference type="Pfam" id="PF09949">
    <property type="entry name" value="APP1_cat"/>
    <property type="match status" value="1"/>
</dbReference>
<evidence type="ECO:0000313" key="3">
    <source>
        <dbReference type="EMBL" id="QCY46263.1"/>
    </source>
</evidence>
<dbReference type="InterPro" id="IPR019236">
    <property type="entry name" value="APP1_cat"/>
</dbReference>
<evidence type="ECO:0000313" key="4">
    <source>
        <dbReference type="Proteomes" id="UP000307000"/>
    </source>
</evidence>
<feature type="region of interest" description="Disordered" evidence="1">
    <location>
        <begin position="337"/>
        <end position="356"/>
    </location>
</feature>
<feature type="domain" description="Phosphatidate phosphatase APP1 catalytic" evidence="2">
    <location>
        <begin position="140"/>
        <end position="290"/>
    </location>
</feature>
<evidence type="ECO:0000259" key="2">
    <source>
        <dbReference type="Pfam" id="PF09949"/>
    </source>
</evidence>
<sequence>MEDGFHRWRARRAQGRGLRPIIMPYLGYGYSSGDGGWVRVFARVALARPGFFENGRHKAQMIEDGIRGFRNFISPILPYAEVMVHVAGQDFKVHADRGGVIDAKLSVDLTPGWHRVDVSVAQGEGASTEVLVIDENQRTGVICDVDDTVVVTALPRPLLAAWNSFVLSEHARVPTPGMAVMMERLVTSRPNTPTIYLSTGAWNVAQTLNRFLSRNLYPRGPMLLTDWGPTPSAWFRSGVQHKVDQLRRLAHEFPNIRWVLIGDDGQHDPSTYAEFARRYPQHVRAIVIRQLTPSEAVLAGGRSHELQMSTPDTDWVYEADGSRIALRLQQLGLLEGEKRGAAAAPESGSQADDGKG</sequence>
<dbReference type="InterPro" id="IPR052935">
    <property type="entry name" value="Mg2+_PAP"/>
</dbReference>
<dbReference type="KEGG" id="gcr:GcLGCM259_0498"/>